<dbReference type="Proteomes" id="UP001215598">
    <property type="component" value="Unassembled WGS sequence"/>
</dbReference>
<feature type="transmembrane region" description="Helical" evidence="2">
    <location>
        <begin position="174"/>
        <end position="199"/>
    </location>
</feature>
<keyword evidence="2" id="KW-0812">Transmembrane</keyword>
<feature type="transmembrane region" description="Helical" evidence="2">
    <location>
        <begin position="128"/>
        <end position="148"/>
    </location>
</feature>
<feature type="region of interest" description="Disordered" evidence="1">
    <location>
        <begin position="516"/>
        <end position="554"/>
    </location>
</feature>
<dbReference type="AlphaFoldDB" id="A0AAD7I8B3"/>
<feature type="compositionally biased region" description="Basic and acidic residues" evidence="1">
    <location>
        <begin position="516"/>
        <end position="526"/>
    </location>
</feature>
<feature type="compositionally biased region" description="Polar residues" evidence="1">
    <location>
        <begin position="631"/>
        <end position="640"/>
    </location>
</feature>
<keyword evidence="4" id="KW-1185">Reference proteome</keyword>
<keyword evidence="2" id="KW-1133">Transmembrane helix</keyword>
<feature type="region of interest" description="Disordered" evidence="1">
    <location>
        <begin position="593"/>
        <end position="653"/>
    </location>
</feature>
<sequence>MGTLCFSAASILRCESFTTLQSQLLIIPTALELIFSTTLIITNWGTGWRHLLLTAEGWSYFALALLELLSHTIPAVRDSVSVFSVVDIVLGATSFLPIFFYTLFVYLFTRGELICTLPKRFQRIANSLLLVFIPAVVALNEVASFVGISRGTITLANGRQAVAIGFQQSSDQQLWTFLTSLTLALLTAFEAINFCFAFYRLIRAFVDQRRIETTATDQAHLIRGIGWITGGFKLGAIETVIGFAQGGFGGALTRRILRFLARAFLIIGIVKGVDQVDDFDIVTKEMSSGRQQFRRSRLGMLISNPRFSTFRQLSPTAKDFYNAPRAPTTSEKAAGPSMVERRQSTSGIPDMNTFSQLKGDVTRTTASGLVRPQQRVTVQFERGAPTLHMRFSGLEMPSPAVIAESVKARPVSSSWVSIARSSRYAPSAAEPSFAFDAPPVPMSYPEYIYEQDQPSQVEQPKHMRGMSQFSARSSAYPDSLNAVRELTSQFPLPQPSPIPEGTGWGADVEAQQYTRRSWDDERHDDSAYAPSTYTVRPGTGKGKERAVDPFTAGPSPIPEPVRYMYGGMEYPESPEPVYRYNYDGPVSPEHIHVPNHPYAYSPPVANPDALDFNSPPLLPPQQNQTRHRNSNDGTTASTPGTEDPFQYDEGAPALNTGKSALAYSFPGEAQGVPEPVYMEDGPHRGGARMSGAPLGNPRTSAALLQMTQRGNADWAPAEFTPSMFSEASTASSKRHTLKKRRPSMKSENTMAASVDTFASSWLHGDMGDAEGDADEERAALAGSMPMPVRVKSVGRVRAPKKATPAPVNSKHGMTRGSVYIQPIHVPPASYSHEVQIVQGGSSADSYSSEFADRP</sequence>
<evidence type="ECO:0000256" key="2">
    <source>
        <dbReference type="SAM" id="Phobius"/>
    </source>
</evidence>
<name>A0AAD7I8B3_9AGAR</name>
<feature type="region of interest" description="Disordered" evidence="1">
    <location>
        <begin position="794"/>
        <end position="813"/>
    </location>
</feature>
<organism evidence="3 4">
    <name type="scientific">Mycena metata</name>
    <dbReference type="NCBI Taxonomy" id="1033252"/>
    <lineage>
        <taxon>Eukaryota</taxon>
        <taxon>Fungi</taxon>
        <taxon>Dikarya</taxon>
        <taxon>Basidiomycota</taxon>
        <taxon>Agaricomycotina</taxon>
        <taxon>Agaricomycetes</taxon>
        <taxon>Agaricomycetidae</taxon>
        <taxon>Agaricales</taxon>
        <taxon>Marasmiineae</taxon>
        <taxon>Mycenaceae</taxon>
        <taxon>Mycena</taxon>
    </lineage>
</organism>
<evidence type="ECO:0000313" key="4">
    <source>
        <dbReference type="Proteomes" id="UP001215598"/>
    </source>
</evidence>
<gene>
    <name evidence="3" type="ORF">B0H16DRAFT_106658</name>
</gene>
<feature type="region of interest" description="Disordered" evidence="1">
    <location>
        <begin position="321"/>
        <end position="352"/>
    </location>
</feature>
<keyword evidence="2" id="KW-0472">Membrane</keyword>
<evidence type="ECO:0000256" key="1">
    <source>
        <dbReference type="SAM" id="MobiDB-lite"/>
    </source>
</evidence>
<accession>A0AAD7I8B3</accession>
<dbReference type="EMBL" id="JARKIB010000117">
    <property type="protein sequence ID" value="KAJ7737353.1"/>
    <property type="molecule type" value="Genomic_DNA"/>
</dbReference>
<comment type="caution">
    <text evidence="3">The sequence shown here is derived from an EMBL/GenBank/DDBJ whole genome shotgun (WGS) entry which is preliminary data.</text>
</comment>
<proteinExistence type="predicted"/>
<feature type="transmembrane region" description="Helical" evidence="2">
    <location>
        <begin position="26"/>
        <end position="45"/>
    </location>
</feature>
<feature type="transmembrane region" description="Helical" evidence="2">
    <location>
        <begin position="57"/>
        <end position="76"/>
    </location>
</feature>
<protein>
    <submittedName>
        <fullName evidence="3">Uncharacterized protein</fullName>
    </submittedName>
</protein>
<evidence type="ECO:0000313" key="3">
    <source>
        <dbReference type="EMBL" id="KAJ7737353.1"/>
    </source>
</evidence>
<reference evidence="3" key="1">
    <citation type="submission" date="2023-03" db="EMBL/GenBank/DDBJ databases">
        <title>Massive genome expansion in bonnet fungi (Mycena s.s.) driven by repeated elements and novel gene families across ecological guilds.</title>
        <authorList>
            <consortium name="Lawrence Berkeley National Laboratory"/>
            <person name="Harder C.B."/>
            <person name="Miyauchi S."/>
            <person name="Viragh M."/>
            <person name="Kuo A."/>
            <person name="Thoen E."/>
            <person name="Andreopoulos B."/>
            <person name="Lu D."/>
            <person name="Skrede I."/>
            <person name="Drula E."/>
            <person name="Henrissat B."/>
            <person name="Morin E."/>
            <person name="Kohler A."/>
            <person name="Barry K."/>
            <person name="LaButti K."/>
            <person name="Morin E."/>
            <person name="Salamov A."/>
            <person name="Lipzen A."/>
            <person name="Mereny Z."/>
            <person name="Hegedus B."/>
            <person name="Baldrian P."/>
            <person name="Stursova M."/>
            <person name="Weitz H."/>
            <person name="Taylor A."/>
            <person name="Grigoriev I.V."/>
            <person name="Nagy L.G."/>
            <person name="Martin F."/>
            <person name="Kauserud H."/>
        </authorList>
    </citation>
    <scope>NUCLEOTIDE SEQUENCE</scope>
    <source>
        <strain evidence="3">CBHHK182m</strain>
    </source>
</reference>
<feature type="compositionally biased region" description="Basic residues" evidence="1">
    <location>
        <begin position="732"/>
        <end position="743"/>
    </location>
</feature>
<feature type="transmembrane region" description="Helical" evidence="2">
    <location>
        <begin position="88"/>
        <end position="108"/>
    </location>
</feature>
<feature type="region of interest" description="Disordered" evidence="1">
    <location>
        <begin position="725"/>
        <end position="748"/>
    </location>
</feature>